<keyword evidence="4" id="KW-1185">Reference proteome</keyword>
<keyword evidence="3" id="KW-0560">Oxidoreductase</keyword>
<dbReference type="SUPFAM" id="SSF51735">
    <property type="entry name" value="NAD(P)-binding Rossmann-fold domains"/>
    <property type="match status" value="1"/>
</dbReference>
<dbReference type="PANTHER" id="PTHR43377">
    <property type="entry name" value="BILIVERDIN REDUCTASE A"/>
    <property type="match status" value="1"/>
</dbReference>
<reference evidence="3 4" key="1">
    <citation type="submission" date="2019-02" db="EMBL/GenBank/DDBJ databases">
        <title>Deep-cultivation of Planctomycetes and their phenomic and genomic characterization uncovers novel biology.</title>
        <authorList>
            <person name="Wiegand S."/>
            <person name="Jogler M."/>
            <person name="Boedeker C."/>
            <person name="Pinto D."/>
            <person name="Vollmers J."/>
            <person name="Rivas-Marin E."/>
            <person name="Kohn T."/>
            <person name="Peeters S.H."/>
            <person name="Heuer A."/>
            <person name="Rast P."/>
            <person name="Oberbeckmann S."/>
            <person name="Bunk B."/>
            <person name="Jeske O."/>
            <person name="Meyerdierks A."/>
            <person name="Storesund J.E."/>
            <person name="Kallscheuer N."/>
            <person name="Luecker S."/>
            <person name="Lage O.M."/>
            <person name="Pohl T."/>
            <person name="Merkel B.J."/>
            <person name="Hornburger P."/>
            <person name="Mueller R.-W."/>
            <person name="Bruemmer F."/>
            <person name="Labrenz M."/>
            <person name="Spormann A.M."/>
            <person name="Op den Camp H."/>
            <person name="Overmann J."/>
            <person name="Amann R."/>
            <person name="Jetten M.S.M."/>
            <person name="Mascher T."/>
            <person name="Medema M.H."/>
            <person name="Devos D.P."/>
            <person name="Kaster A.-K."/>
            <person name="Ovreas L."/>
            <person name="Rohde M."/>
            <person name="Galperin M.Y."/>
            <person name="Jogler C."/>
        </authorList>
    </citation>
    <scope>NUCLEOTIDE SEQUENCE [LARGE SCALE GENOMIC DNA]</scope>
    <source>
        <strain evidence="3 4">ETA_A1</strain>
    </source>
</reference>
<organism evidence="3 4">
    <name type="scientific">Urbifossiella limnaea</name>
    <dbReference type="NCBI Taxonomy" id="2528023"/>
    <lineage>
        <taxon>Bacteria</taxon>
        <taxon>Pseudomonadati</taxon>
        <taxon>Planctomycetota</taxon>
        <taxon>Planctomycetia</taxon>
        <taxon>Gemmatales</taxon>
        <taxon>Gemmataceae</taxon>
        <taxon>Urbifossiella</taxon>
    </lineage>
</organism>
<dbReference type="OrthoDB" id="240873at2"/>
<dbReference type="Pfam" id="PF22725">
    <property type="entry name" value="GFO_IDH_MocA_C3"/>
    <property type="match status" value="1"/>
</dbReference>
<dbReference type="InterPro" id="IPR051450">
    <property type="entry name" value="Gfo/Idh/MocA_Oxidoreductases"/>
</dbReference>
<feature type="domain" description="Gfo/Idh/MocA-like oxidoreductase N-terminal" evidence="1">
    <location>
        <begin position="7"/>
        <end position="121"/>
    </location>
</feature>
<dbReference type="InterPro" id="IPR036291">
    <property type="entry name" value="NAD(P)-bd_dom_sf"/>
</dbReference>
<feature type="domain" description="GFO/IDH/MocA-like oxidoreductase" evidence="2">
    <location>
        <begin position="134"/>
        <end position="252"/>
    </location>
</feature>
<dbReference type="InterPro" id="IPR000683">
    <property type="entry name" value="Gfo/Idh/MocA-like_OxRdtase_N"/>
</dbReference>
<sequence>MHDGPVRLGVVGCGGFGLFALQHFTQVPGVVLVGMAGTHRPASLAAAARFGVENVDDSGDLLRRPDVDVVYIATPPFLHFDQAMAALAAGKHVIVEKPLALTVAQADELVAEARRRDRLLVANLMQRYNPLFGAVHRLVETRVLGEFLHGSFENYASDENLPHAHWFWDRAKSGGIFVEHGVHFFDLFAGWFGPGCVEAAQVGVRPGTTIEEHVHATVRYGDAALVNFYHGFHQAGRMDRQELRLVFERGDVTLFDWVPTRTRVHALVDERQTRELCDLFPGARLDVAASYGGTDRACRGRGKPIDAYQVIDLSCGDGTAKSPLYGRLLRAMMQDQVSWIRDRDHRRVVTEVNGRESLARACEADALAHVLRVAP</sequence>
<dbReference type="InterPro" id="IPR055170">
    <property type="entry name" value="GFO_IDH_MocA-like_dom"/>
</dbReference>
<name>A0A517Y1R5_9BACT</name>
<dbReference type="EC" id="1.-.-.-" evidence="3"/>
<evidence type="ECO:0000313" key="3">
    <source>
        <dbReference type="EMBL" id="QDU23705.1"/>
    </source>
</evidence>
<dbReference type="PANTHER" id="PTHR43377:SF1">
    <property type="entry name" value="BILIVERDIN REDUCTASE A"/>
    <property type="match status" value="1"/>
</dbReference>
<dbReference type="Proteomes" id="UP000319576">
    <property type="component" value="Chromosome"/>
</dbReference>
<evidence type="ECO:0000313" key="4">
    <source>
        <dbReference type="Proteomes" id="UP000319576"/>
    </source>
</evidence>
<accession>A0A517Y1R5</accession>
<dbReference type="GO" id="GO:0000166">
    <property type="term" value="F:nucleotide binding"/>
    <property type="evidence" value="ECO:0007669"/>
    <property type="project" value="InterPro"/>
</dbReference>
<dbReference type="RefSeq" id="WP_145243934.1">
    <property type="nucleotide sequence ID" value="NZ_CP036273.1"/>
</dbReference>
<protein>
    <submittedName>
        <fullName evidence="3">Putative oxidoreductase YdgJ</fullName>
        <ecNumber evidence="3">1.-.-.-</ecNumber>
    </submittedName>
</protein>
<dbReference type="AlphaFoldDB" id="A0A517Y1R5"/>
<evidence type="ECO:0000259" key="2">
    <source>
        <dbReference type="Pfam" id="PF22725"/>
    </source>
</evidence>
<dbReference type="Gene3D" id="3.40.50.720">
    <property type="entry name" value="NAD(P)-binding Rossmann-like Domain"/>
    <property type="match status" value="1"/>
</dbReference>
<dbReference type="GO" id="GO:0016491">
    <property type="term" value="F:oxidoreductase activity"/>
    <property type="evidence" value="ECO:0007669"/>
    <property type="project" value="UniProtKB-KW"/>
</dbReference>
<evidence type="ECO:0000259" key="1">
    <source>
        <dbReference type="Pfam" id="PF01408"/>
    </source>
</evidence>
<proteinExistence type="predicted"/>
<dbReference type="SUPFAM" id="SSF55347">
    <property type="entry name" value="Glyceraldehyde-3-phosphate dehydrogenase-like, C-terminal domain"/>
    <property type="match status" value="1"/>
</dbReference>
<dbReference type="Pfam" id="PF01408">
    <property type="entry name" value="GFO_IDH_MocA"/>
    <property type="match status" value="1"/>
</dbReference>
<dbReference type="KEGG" id="uli:ETAA1_57110"/>
<dbReference type="EMBL" id="CP036273">
    <property type="protein sequence ID" value="QDU23705.1"/>
    <property type="molecule type" value="Genomic_DNA"/>
</dbReference>
<dbReference type="Gene3D" id="3.30.360.10">
    <property type="entry name" value="Dihydrodipicolinate Reductase, domain 2"/>
    <property type="match status" value="1"/>
</dbReference>
<gene>
    <name evidence="3" type="primary">ydgJ_3</name>
    <name evidence="3" type="ORF">ETAA1_57110</name>
</gene>